<dbReference type="STRING" id="1891926.Fuma_01176"/>
<dbReference type="InterPro" id="IPR010706">
    <property type="entry name" value="Fatty_acid_cis-trans_isomerase"/>
</dbReference>
<name>A0A1P8WBZ6_9PLAN</name>
<keyword evidence="1" id="KW-0732">Signal</keyword>
<keyword evidence="2" id="KW-0413">Isomerase</keyword>
<dbReference type="RefSeq" id="WP_077023323.1">
    <property type="nucleotide sequence ID" value="NZ_CP017641.1"/>
</dbReference>
<keyword evidence="3" id="KW-1185">Reference proteome</keyword>
<dbReference type="GO" id="GO:0016853">
    <property type="term" value="F:isomerase activity"/>
    <property type="evidence" value="ECO:0007669"/>
    <property type="project" value="UniProtKB-KW"/>
</dbReference>
<evidence type="ECO:0000313" key="3">
    <source>
        <dbReference type="Proteomes" id="UP000187735"/>
    </source>
</evidence>
<dbReference type="KEGG" id="fmr:Fuma_01176"/>
<feature type="chain" id="PRO_5013201915" evidence="1">
    <location>
        <begin position="25"/>
        <end position="797"/>
    </location>
</feature>
<sequence precursor="true">MMYCKSLMVAFVFLGWCSTQAVHAQPGDDPYATPERDISFAKEVQPILREKCMACHACYDAPAQLNFTNEFGVQRGAAKIEPYENRLTPAPFFKLEQTDKTIDDFRNLGFFSVIEGGKDSIMAQMIKLAYEDKNKWKPNEPIPAHIQLDSITHKTTAPNKREIAGYCASHPRQGMPFASAGLDAKEYTTLMAWLEQGAKFDTTPIEPTKVELEEIVNWEAFLNQDDLEHQLVGRYLYEHMYGYHFYFDKKGQNFYAMVRSSTPLGEPVKPISTRFGNSEIKGKFWYRFAQVDVVIHLKRHVPRDCSGDKLQKYKDLLFEVPFKVEKLPGYTMKERMNMLTTFAAIPAKSRYKFLLHEAFFLERVVGTGPSCRGSLNVSTTAEHTWFIFENPETSLLCNDQEYYDAVAPLLGGVEPMNGLRQSVELLKRIVADSEKAMSIAVDRLKKDPRSAMDDIWKGDTVDGIAGYTCVRNDDNSYHVPGLLGPSPDRLTLSDLAGIERRLYVASVNFDVFSDIGGQLSNREDFSNHRLRSELASIRFFPQEEREAELERIYNKGSKAWRIQDNLPEDLQFPSEIEFKTDDHHEELMQMIMDHLRDNVPVHDSIYRLKDGEQPSQVAKAFRLISDKADELYGTKELGFRQYLDESTIIRVDSEGKEPRIYTMCVEWGIGHLSYIGNIFLRPNLKWDRVTVYDCLMTTYPNFMFNVKDTEAMEFAKAITDADTPEKFVAVVDRWGVRRTNPNFWELFHSIEESMKKEDPRTAGIMDANRYIDYSPDNMPQHLLVDPRMVPGKSGLKR</sequence>
<dbReference type="EMBL" id="CP017641">
    <property type="protein sequence ID" value="APZ91587.1"/>
    <property type="molecule type" value="Genomic_DNA"/>
</dbReference>
<protein>
    <submittedName>
        <fullName evidence="2">Fatty acid cis/trans isomerase (CTI)</fullName>
    </submittedName>
</protein>
<organism evidence="2 3">
    <name type="scientific">Fuerstiella marisgermanici</name>
    <dbReference type="NCBI Taxonomy" id="1891926"/>
    <lineage>
        <taxon>Bacteria</taxon>
        <taxon>Pseudomonadati</taxon>
        <taxon>Planctomycetota</taxon>
        <taxon>Planctomycetia</taxon>
        <taxon>Planctomycetales</taxon>
        <taxon>Planctomycetaceae</taxon>
        <taxon>Fuerstiella</taxon>
    </lineage>
</organism>
<feature type="signal peptide" evidence="1">
    <location>
        <begin position="1"/>
        <end position="24"/>
    </location>
</feature>
<reference evidence="2 3" key="1">
    <citation type="journal article" date="2016" name="Front. Microbiol.">
        <title>Fuerstia marisgermanicae gen. nov., sp. nov., an Unusual Member of the Phylum Planctomycetes from the German Wadden Sea.</title>
        <authorList>
            <person name="Kohn T."/>
            <person name="Heuer A."/>
            <person name="Jogler M."/>
            <person name="Vollmers J."/>
            <person name="Boedeker C."/>
            <person name="Bunk B."/>
            <person name="Rast P."/>
            <person name="Borchert D."/>
            <person name="Glockner I."/>
            <person name="Freese H.M."/>
            <person name="Klenk H.P."/>
            <person name="Overmann J."/>
            <person name="Kaster A.K."/>
            <person name="Rohde M."/>
            <person name="Wiegand S."/>
            <person name="Jogler C."/>
        </authorList>
    </citation>
    <scope>NUCLEOTIDE SEQUENCE [LARGE SCALE GENOMIC DNA]</scope>
    <source>
        <strain evidence="2 3">NH11</strain>
    </source>
</reference>
<evidence type="ECO:0000256" key="1">
    <source>
        <dbReference type="SAM" id="SignalP"/>
    </source>
</evidence>
<dbReference type="Pfam" id="PF06934">
    <property type="entry name" value="CTI"/>
    <property type="match status" value="1"/>
</dbReference>
<gene>
    <name evidence="2" type="ORF">Fuma_01176</name>
</gene>
<dbReference type="Proteomes" id="UP000187735">
    <property type="component" value="Chromosome"/>
</dbReference>
<dbReference type="OrthoDB" id="9809746at2"/>
<dbReference type="AlphaFoldDB" id="A0A1P8WBZ6"/>
<accession>A0A1P8WBZ6</accession>
<evidence type="ECO:0000313" key="2">
    <source>
        <dbReference type="EMBL" id="APZ91587.1"/>
    </source>
</evidence>
<proteinExistence type="predicted"/>